<sequence>MHKSITYVCTIYFLSTDFMRIFLAKTQSFGLVGLDLCWFKCAYNLLSWMAFSLNMGQLINWPFGLKCPLQKVDENFNYLLFYVNWRNALLVFSLLVEGYNNRRNALLVFSLLVEGYLLIRSSGIPLPYGCPMSTNGVAVVSCLMFLSRTAMMPKKEEQCCGDPPGLTWHLWGFGNIKPHLRYVRNIYRMT</sequence>
<protein>
    <submittedName>
        <fullName evidence="1">Uncharacterized protein</fullName>
    </submittedName>
</protein>
<keyword evidence="2" id="KW-1185">Reference proteome</keyword>
<reference evidence="1 2" key="2">
    <citation type="journal article" date="2022" name="Mol. Ecol. Resour.">
        <title>The genomes of chicory, endive, great burdock and yacon provide insights into Asteraceae paleo-polyploidization history and plant inulin production.</title>
        <authorList>
            <person name="Fan W."/>
            <person name="Wang S."/>
            <person name="Wang H."/>
            <person name="Wang A."/>
            <person name="Jiang F."/>
            <person name="Liu H."/>
            <person name="Zhao H."/>
            <person name="Xu D."/>
            <person name="Zhang Y."/>
        </authorList>
    </citation>
    <scope>NUCLEOTIDE SEQUENCE [LARGE SCALE GENOMIC DNA]</scope>
    <source>
        <strain evidence="2">cv. Yunnan</strain>
        <tissue evidence="1">Leaves</tissue>
    </source>
</reference>
<gene>
    <name evidence="1" type="ORF">L1987_62660</name>
</gene>
<reference evidence="2" key="1">
    <citation type="journal article" date="2022" name="Mol. Ecol. Resour.">
        <title>The genomes of chicory, endive, great burdock and yacon provide insights into Asteraceae palaeo-polyploidization history and plant inulin production.</title>
        <authorList>
            <person name="Fan W."/>
            <person name="Wang S."/>
            <person name="Wang H."/>
            <person name="Wang A."/>
            <person name="Jiang F."/>
            <person name="Liu H."/>
            <person name="Zhao H."/>
            <person name="Xu D."/>
            <person name="Zhang Y."/>
        </authorList>
    </citation>
    <scope>NUCLEOTIDE SEQUENCE [LARGE SCALE GENOMIC DNA]</scope>
    <source>
        <strain evidence="2">cv. Yunnan</strain>
    </source>
</reference>
<evidence type="ECO:0000313" key="1">
    <source>
        <dbReference type="EMBL" id="KAI3731472.1"/>
    </source>
</evidence>
<proteinExistence type="predicted"/>
<accession>A0ACB9CBC8</accession>
<comment type="caution">
    <text evidence="1">The sequence shown here is derived from an EMBL/GenBank/DDBJ whole genome shotgun (WGS) entry which is preliminary data.</text>
</comment>
<dbReference type="Proteomes" id="UP001056120">
    <property type="component" value="Linkage Group LG21"/>
</dbReference>
<evidence type="ECO:0000313" key="2">
    <source>
        <dbReference type="Proteomes" id="UP001056120"/>
    </source>
</evidence>
<dbReference type="EMBL" id="CM042038">
    <property type="protein sequence ID" value="KAI3731472.1"/>
    <property type="molecule type" value="Genomic_DNA"/>
</dbReference>
<name>A0ACB9CBC8_9ASTR</name>
<organism evidence="1 2">
    <name type="scientific">Smallanthus sonchifolius</name>
    <dbReference type="NCBI Taxonomy" id="185202"/>
    <lineage>
        <taxon>Eukaryota</taxon>
        <taxon>Viridiplantae</taxon>
        <taxon>Streptophyta</taxon>
        <taxon>Embryophyta</taxon>
        <taxon>Tracheophyta</taxon>
        <taxon>Spermatophyta</taxon>
        <taxon>Magnoliopsida</taxon>
        <taxon>eudicotyledons</taxon>
        <taxon>Gunneridae</taxon>
        <taxon>Pentapetalae</taxon>
        <taxon>asterids</taxon>
        <taxon>campanulids</taxon>
        <taxon>Asterales</taxon>
        <taxon>Asteraceae</taxon>
        <taxon>Asteroideae</taxon>
        <taxon>Heliantheae alliance</taxon>
        <taxon>Millerieae</taxon>
        <taxon>Smallanthus</taxon>
    </lineage>
</organism>